<gene>
    <name evidence="1" type="ORF">K2F26_14620</name>
</gene>
<evidence type="ECO:0000313" key="1">
    <source>
        <dbReference type="EMBL" id="QYX30175.1"/>
    </source>
</evidence>
<evidence type="ECO:0008006" key="3">
    <source>
        <dbReference type="Google" id="ProtNLM"/>
    </source>
</evidence>
<name>A0ABX8WUT4_9CYAN</name>
<sequence length="61" mass="6962">MLEKLLLASILTFSVSLFADIGWSNAKKEVAQTPSHNHTVFLLTQRYKNKELDAKDRNSNQ</sequence>
<keyword evidence="2" id="KW-1185">Reference proteome</keyword>
<dbReference type="RefSeq" id="WP_220608407.1">
    <property type="nucleotide sequence ID" value="NZ_CP080598.1"/>
</dbReference>
<organism evidence="1 2">
    <name type="scientific">Sphaerospermopsis torques-reginae ITEP-024</name>
    <dbReference type="NCBI Taxonomy" id="984208"/>
    <lineage>
        <taxon>Bacteria</taxon>
        <taxon>Bacillati</taxon>
        <taxon>Cyanobacteriota</taxon>
        <taxon>Cyanophyceae</taxon>
        <taxon>Nostocales</taxon>
        <taxon>Aphanizomenonaceae</taxon>
        <taxon>Sphaerospermopsis</taxon>
        <taxon>Sphaerospermopsis torques-reginae</taxon>
    </lineage>
</organism>
<dbReference type="Proteomes" id="UP000826540">
    <property type="component" value="Chromosome"/>
</dbReference>
<proteinExistence type="predicted"/>
<accession>A0ABX8WUT4</accession>
<protein>
    <recommendedName>
        <fullName evidence="3">Secreted protein</fullName>
    </recommendedName>
</protein>
<dbReference type="EMBL" id="CP080598">
    <property type="protein sequence ID" value="QYX30175.1"/>
    <property type="molecule type" value="Genomic_DNA"/>
</dbReference>
<reference evidence="1 2" key="1">
    <citation type="journal article" date="2022" name="J. Am. Chem. Soc.">
        <title>Biosynthesis of Guanitoxin Enables Global Environmental Detection in Freshwater Cyanobacteria.</title>
        <authorList>
            <person name="Lima S.T."/>
            <person name="Fallon T.R."/>
            <person name="Cordoza J.L."/>
            <person name="Chekan J.R."/>
            <person name="Delbaje E."/>
            <person name="Hopiavuori A.R."/>
            <person name="Alvarenga D.O."/>
            <person name="Wood S.M."/>
            <person name="Luhavaya H."/>
            <person name="Baumgartner J.T."/>
            <person name="Dorr F.A."/>
            <person name="Etchegaray A."/>
            <person name="Pinto E."/>
            <person name="McKinnie S.M.K."/>
            <person name="Fiore M.F."/>
            <person name="Moore B.S."/>
        </authorList>
    </citation>
    <scope>NUCLEOTIDE SEQUENCE [LARGE SCALE GENOMIC DNA]</scope>
    <source>
        <strain evidence="1 2">ITEP-024</strain>
    </source>
</reference>
<evidence type="ECO:0000313" key="2">
    <source>
        <dbReference type="Proteomes" id="UP000826540"/>
    </source>
</evidence>